<feature type="compositionally biased region" description="Low complexity" evidence="1">
    <location>
        <begin position="161"/>
        <end position="204"/>
    </location>
</feature>
<organism evidence="4 5">
    <name type="scientific">Dactylellina haptotyla (strain CBS 200.50)</name>
    <name type="common">Nematode-trapping fungus</name>
    <name type="synonym">Monacrosporium haptotylum</name>
    <dbReference type="NCBI Taxonomy" id="1284197"/>
    <lineage>
        <taxon>Eukaryota</taxon>
        <taxon>Fungi</taxon>
        <taxon>Dikarya</taxon>
        <taxon>Ascomycota</taxon>
        <taxon>Pezizomycotina</taxon>
        <taxon>Orbiliomycetes</taxon>
        <taxon>Orbiliales</taxon>
        <taxon>Orbiliaceae</taxon>
        <taxon>Dactylellina</taxon>
    </lineage>
</organism>
<dbReference type="AlphaFoldDB" id="S7ZYY9"/>
<dbReference type="OMA" id="SADNHAG"/>
<evidence type="ECO:0000313" key="4">
    <source>
        <dbReference type="EMBL" id="EPS35955.1"/>
    </source>
</evidence>
<accession>S7ZYY9</accession>
<dbReference type="STRING" id="1284197.S7ZYY9"/>
<evidence type="ECO:0000256" key="2">
    <source>
        <dbReference type="SAM" id="Phobius"/>
    </source>
</evidence>
<protein>
    <recommendedName>
        <fullName evidence="6">Mid2 domain-containing protein</fullName>
    </recommendedName>
</protein>
<dbReference type="PANTHER" id="PTHR40633">
    <property type="entry name" value="MATRIX PROTEIN, PUTATIVE (AFU_ORTHOLOGUE AFUA_8G05410)-RELATED"/>
    <property type="match status" value="1"/>
</dbReference>
<evidence type="ECO:0000256" key="1">
    <source>
        <dbReference type="SAM" id="MobiDB-lite"/>
    </source>
</evidence>
<dbReference type="EMBL" id="AQGS01001000">
    <property type="protein sequence ID" value="EPS35955.1"/>
    <property type="molecule type" value="Genomic_DNA"/>
</dbReference>
<keyword evidence="2" id="KW-1133">Transmembrane helix</keyword>
<name>S7ZYY9_DACHA</name>
<feature type="chain" id="PRO_5004560098" description="Mid2 domain-containing protein" evidence="3">
    <location>
        <begin position="25"/>
        <end position="316"/>
    </location>
</feature>
<feature type="transmembrane region" description="Helical" evidence="2">
    <location>
        <begin position="239"/>
        <end position="262"/>
    </location>
</feature>
<keyword evidence="3" id="KW-0732">Signal</keyword>
<evidence type="ECO:0000256" key="3">
    <source>
        <dbReference type="SAM" id="SignalP"/>
    </source>
</evidence>
<gene>
    <name evidence="4" type="ORF">H072_10621</name>
</gene>
<dbReference type="InterPro" id="IPR052982">
    <property type="entry name" value="SRP1/TIP1-like"/>
</dbReference>
<feature type="region of interest" description="Disordered" evidence="1">
    <location>
        <begin position="148"/>
        <end position="234"/>
    </location>
</feature>
<feature type="signal peptide" evidence="3">
    <location>
        <begin position="1"/>
        <end position="24"/>
    </location>
</feature>
<keyword evidence="2" id="KW-0472">Membrane</keyword>
<dbReference type="Proteomes" id="UP000015100">
    <property type="component" value="Unassembled WGS sequence"/>
</dbReference>
<dbReference type="eggNOG" id="ENOG502SZGC">
    <property type="taxonomic scope" value="Eukaryota"/>
</dbReference>
<evidence type="ECO:0008006" key="6">
    <source>
        <dbReference type="Google" id="ProtNLM"/>
    </source>
</evidence>
<keyword evidence="2" id="KW-0812">Transmembrane</keyword>
<feature type="compositionally biased region" description="Polar residues" evidence="1">
    <location>
        <begin position="206"/>
        <end position="234"/>
    </location>
</feature>
<comment type="caution">
    <text evidence="4">The sequence shown here is derived from an EMBL/GenBank/DDBJ whole genome shotgun (WGS) entry which is preliminary data.</text>
</comment>
<keyword evidence="5" id="KW-1185">Reference proteome</keyword>
<sequence length="316" mass="33691">MQLILELRALVFLVLSALVPLAFAQFTSGTFVVPAGVINEDDTGVDRFDSSIRWKIGSEVDIEWQSSFETVTLKIWQGVWKGSYWSNILIEGERDPGNFTWTVAPVLDEAQDLNIHFQLLNGADDTQFFNSKDFQISNETDVVTQTVGGTTQARTVTREVTVTPGTDTSTNPTSSPATTETTSEPSSSITSSSIVSTTTTNRSSDAAVTQDATTSMNTEPTNTGTAAPKSSGNNTTMKVGLGVGLGLGLPLLACLGFGLFWLGRRRKGAPMKVSSEIPPAPPPPMTFKPAWYDPGGTVGGIESADNHAGGAMYPDR</sequence>
<feature type="region of interest" description="Disordered" evidence="1">
    <location>
        <begin position="291"/>
        <end position="316"/>
    </location>
</feature>
<dbReference type="OrthoDB" id="10388850at2759"/>
<dbReference type="PANTHER" id="PTHR40633:SF5">
    <property type="entry name" value="ANCHORED PROTEIN, PUTATIVE (AFU_ORTHOLOGUE AFUA_8G04370)-RELATED"/>
    <property type="match status" value="1"/>
</dbReference>
<evidence type="ECO:0000313" key="5">
    <source>
        <dbReference type="Proteomes" id="UP000015100"/>
    </source>
</evidence>
<reference evidence="5" key="2">
    <citation type="submission" date="2013-04" db="EMBL/GenBank/DDBJ databases">
        <title>Genomic mechanisms accounting for the adaptation to parasitism in nematode-trapping fungi.</title>
        <authorList>
            <person name="Ahren D.G."/>
        </authorList>
    </citation>
    <scope>NUCLEOTIDE SEQUENCE [LARGE SCALE GENOMIC DNA]</scope>
    <source>
        <strain evidence="5">CBS 200.50</strain>
    </source>
</reference>
<dbReference type="HOGENOM" id="CLU_844591_0_0_1"/>
<proteinExistence type="predicted"/>
<reference evidence="4 5" key="1">
    <citation type="journal article" date="2013" name="PLoS Genet.">
        <title>Genomic mechanisms accounting for the adaptation to parasitism in nematode-trapping fungi.</title>
        <authorList>
            <person name="Meerupati T."/>
            <person name="Andersson K.M."/>
            <person name="Friman E."/>
            <person name="Kumar D."/>
            <person name="Tunlid A."/>
            <person name="Ahren D."/>
        </authorList>
    </citation>
    <scope>NUCLEOTIDE SEQUENCE [LARGE SCALE GENOMIC DNA]</scope>
    <source>
        <strain evidence="4 5">CBS 200.50</strain>
    </source>
</reference>